<dbReference type="InterPro" id="IPR050482">
    <property type="entry name" value="Sensor_HK_TwoCompSys"/>
</dbReference>
<evidence type="ECO:0000256" key="8">
    <source>
        <dbReference type="ARBA" id="ARBA00023012"/>
    </source>
</evidence>
<organism evidence="11 12">
    <name type="scientific">Actinomadura chibensis</name>
    <dbReference type="NCBI Taxonomy" id="392828"/>
    <lineage>
        <taxon>Bacteria</taxon>
        <taxon>Bacillati</taxon>
        <taxon>Actinomycetota</taxon>
        <taxon>Actinomycetes</taxon>
        <taxon>Streptosporangiales</taxon>
        <taxon>Thermomonosporaceae</taxon>
        <taxon>Actinomadura</taxon>
    </lineage>
</organism>
<dbReference type="PROSITE" id="PS50109">
    <property type="entry name" value="HIS_KIN"/>
    <property type="match status" value="1"/>
</dbReference>
<keyword evidence="12" id="KW-1185">Reference proteome</keyword>
<evidence type="ECO:0000256" key="9">
    <source>
        <dbReference type="SAM" id="Phobius"/>
    </source>
</evidence>
<dbReference type="InterPro" id="IPR005467">
    <property type="entry name" value="His_kinase_dom"/>
</dbReference>
<comment type="caution">
    <text evidence="11">The sequence shown here is derived from an EMBL/GenBank/DDBJ whole genome shotgun (WGS) entry which is preliminary data.</text>
</comment>
<dbReference type="InterPro" id="IPR036890">
    <property type="entry name" value="HATPase_C_sf"/>
</dbReference>
<keyword evidence="7" id="KW-0067">ATP-binding</keyword>
<feature type="transmembrane region" description="Helical" evidence="9">
    <location>
        <begin position="51"/>
        <end position="72"/>
    </location>
</feature>
<keyword evidence="6 11" id="KW-0418">Kinase</keyword>
<evidence type="ECO:0000259" key="10">
    <source>
        <dbReference type="PROSITE" id="PS50109"/>
    </source>
</evidence>
<proteinExistence type="predicted"/>
<keyword evidence="9" id="KW-1133">Transmembrane helix</keyword>
<feature type="transmembrane region" description="Helical" evidence="9">
    <location>
        <begin position="306"/>
        <end position="328"/>
    </location>
</feature>
<dbReference type="SUPFAM" id="SSF55781">
    <property type="entry name" value="GAF domain-like"/>
    <property type="match status" value="1"/>
</dbReference>
<evidence type="ECO:0000313" key="12">
    <source>
        <dbReference type="Proteomes" id="UP000323380"/>
    </source>
</evidence>
<evidence type="ECO:0000313" key="11">
    <source>
        <dbReference type="EMBL" id="TYB45510.1"/>
    </source>
</evidence>
<evidence type="ECO:0000256" key="3">
    <source>
        <dbReference type="ARBA" id="ARBA00022553"/>
    </source>
</evidence>
<feature type="transmembrane region" description="Helical" evidence="9">
    <location>
        <begin position="120"/>
        <end position="139"/>
    </location>
</feature>
<dbReference type="EC" id="2.7.13.3" evidence="2"/>
<feature type="transmembrane region" description="Helical" evidence="9">
    <location>
        <begin position="20"/>
        <end position="39"/>
    </location>
</feature>
<dbReference type="PANTHER" id="PTHR24421:SF10">
    <property type="entry name" value="NITRATE_NITRITE SENSOR PROTEIN NARQ"/>
    <property type="match status" value="1"/>
</dbReference>
<sequence>MRSARPAPRGERLLRPPAIAVAVLCAAATVATVWLDVLLAGGPRAPYPLDWAHWGSSLSGLPVAVAGGVLATRLPRHPLTWLMLAGGFIAVLDGVAAAYASVSVLQHDGDLPLTAFAVYAGGRFGPMINMIVPLTLMFFPDGRLPSRRWRWPVAVAITAQTIGVLALLMVPWDVFAQGEPLAPGLRDVPLDPLTPPLPHGLWPVSGLAFWIGFVVSFGVSISAFTVRFRRSDPARRAQLRWMLLALVANVVLLTAGMVLTEVTPPSVDWWVGDISLVLMHAAVAAAVLVAVARYRLYDVDLLLGWTLLYAALAAAVIGIDVAVFVGVGTFIDEPLAAVAAAGVVAVLYAPLRLRLQRWVNRIVTGRAEPYDVVSALARRLERSMEPDELLSEVARVVAESFRSPYVRVELDRADGRTSVVEHGTPRDDVVVLPFGYRGAAIGRLALVPRTGSRLPAADQRLLADVVRQAAAAARATALTEELQRSREQLVTGIAEERRRLRRDLHDGLGPSLAAAALKIEAARNLAPRDGDAADATLRSVRADLSAVLSDVRRLVHDLRPPSLDQFGLVGAVEQLTERFQGRTLRVRLRCAGELAALPAAAEEAAYRIVGEALANVSRHAAAARCDVRLEAAGDTLEVEVIDDGRGVPPGALAGVGLVGMRERAEELGGHCAVTARTGGGTRVHAVLPLEPRPAAAPPEPLPLARSAP</sequence>
<feature type="transmembrane region" description="Helical" evidence="9">
    <location>
        <begin position="79"/>
        <end position="100"/>
    </location>
</feature>
<dbReference type="InterPro" id="IPR003594">
    <property type="entry name" value="HATPase_dom"/>
</dbReference>
<dbReference type="Pfam" id="PF07730">
    <property type="entry name" value="HisKA_3"/>
    <property type="match status" value="1"/>
</dbReference>
<evidence type="ECO:0000256" key="1">
    <source>
        <dbReference type="ARBA" id="ARBA00000085"/>
    </source>
</evidence>
<feature type="transmembrane region" description="Helical" evidence="9">
    <location>
        <begin position="274"/>
        <end position="294"/>
    </location>
</feature>
<dbReference type="RefSeq" id="WP_067894801.1">
    <property type="nucleotide sequence ID" value="NZ_VSFG01000003.1"/>
</dbReference>
<dbReference type="PANTHER" id="PTHR24421">
    <property type="entry name" value="NITRATE/NITRITE SENSOR PROTEIN NARX-RELATED"/>
    <property type="match status" value="1"/>
</dbReference>
<evidence type="ECO:0000256" key="7">
    <source>
        <dbReference type="ARBA" id="ARBA00022840"/>
    </source>
</evidence>
<dbReference type="EMBL" id="VSFG01000003">
    <property type="protein sequence ID" value="TYB45510.1"/>
    <property type="molecule type" value="Genomic_DNA"/>
</dbReference>
<name>A0A5D0NLW8_9ACTN</name>
<keyword evidence="9" id="KW-0472">Membrane</keyword>
<gene>
    <name evidence="11" type="ORF">FXF69_18950</name>
</gene>
<dbReference type="InterPro" id="IPR011712">
    <property type="entry name" value="Sig_transdc_His_kin_sub3_dim/P"/>
</dbReference>
<dbReference type="GO" id="GO:0000155">
    <property type="term" value="F:phosphorelay sensor kinase activity"/>
    <property type="evidence" value="ECO:0007669"/>
    <property type="project" value="InterPro"/>
</dbReference>
<feature type="transmembrane region" description="Helical" evidence="9">
    <location>
        <begin position="151"/>
        <end position="172"/>
    </location>
</feature>
<dbReference type="SMART" id="SM00387">
    <property type="entry name" value="HATPase_c"/>
    <property type="match status" value="1"/>
</dbReference>
<feature type="transmembrane region" description="Helical" evidence="9">
    <location>
        <begin position="207"/>
        <end position="229"/>
    </location>
</feature>
<comment type="catalytic activity">
    <reaction evidence="1">
        <text>ATP + protein L-histidine = ADP + protein N-phospho-L-histidine.</text>
        <dbReference type="EC" id="2.7.13.3"/>
    </reaction>
</comment>
<accession>A0A5D0NLW8</accession>
<keyword evidence="4" id="KW-0808">Transferase</keyword>
<evidence type="ECO:0000256" key="4">
    <source>
        <dbReference type="ARBA" id="ARBA00022679"/>
    </source>
</evidence>
<dbReference type="SUPFAM" id="SSF55874">
    <property type="entry name" value="ATPase domain of HSP90 chaperone/DNA topoisomerase II/histidine kinase"/>
    <property type="match status" value="1"/>
</dbReference>
<evidence type="ECO:0000256" key="5">
    <source>
        <dbReference type="ARBA" id="ARBA00022741"/>
    </source>
</evidence>
<protein>
    <recommendedName>
        <fullName evidence="2">histidine kinase</fullName>
        <ecNumber evidence="2">2.7.13.3</ecNumber>
    </recommendedName>
</protein>
<feature type="transmembrane region" description="Helical" evidence="9">
    <location>
        <begin position="241"/>
        <end position="262"/>
    </location>
</feature>
<reference evidence="11 12" key="1">
    <citation type="submission" date="2019-08" db="EMBL/GenBank/DDBJ databases">
        <title>Actinomadura sp. nov. CYP1-5 isolated from mountain soil.</title>
        <authorList>
            <person name="Songsumanus A."/>
            <person name="Kuncharoen N."/>
            <person name="Kudo T."/>
            <person name="Yuki M."/>
            <person name="Igarashi Y."/>
            <person name="Tanasupawat S."/>
        </authorList>
    </citation>
    <scope>NUCLEOTIDE SEQUENCE [LARGE SCALE GENOMIC DNA]</scope>
    <source>
        <strain evidence="11 12">JCM 14158</strain>
    </source>
</reference>
<dbReference type="Gene3D" id="3.30.565.10">
    <property type="entry name" value="Histidine kinase-like ATPase, C-terminal domain"/>
    <property type="match status" value="1"/>
</dbReference>
<dbReference type="CDD" id="cd16917">
    <property type="entry name" value="HATPase_UhpB-NarQ-NarX-like"/>
    <property type="match status" value="1"/>
</dbReference>
<dbReference type="GO" id="GO:0046983">
    <property type="term" value="F:protein dimerization activity"/>
    <property type="evidence" value="ECO:0007669"/>
    <property type="project" value="InterPro"/>
</dbReference>
<dbReference type="Pfam" id="PF02518">
    <property type="entry name" value="HATPase_c"/>
    <property type="match status" value="1"/>
</dbReference>
<dbReference type="AlphaFoldDB" id="A0A5D0NLW8"/>
<feature type="domain" description="Histidine kinase" evidence="10">
    <location>
        <begin position="607"/>
        <end position="691"/>
    </location>
</feature>
<evidence type="ECO:0000256" key="2">
    <source>
        <dbReference type="ARBA" id="ARBA00012438"/>
    </source>
</evidence>
<keyword evidence="5" id="KW-0547">Nucleotide-binding</keyword>
<dbReference type="Proteomes" id="UP000323380">
    <property type="component" value="Unassembled WGS sequence"/>
</dbReference>
<dbReference type="GO" id="GO:0016020">
    <property type="term" value="C:membrane"/>
    <property type="evidence" value="ECO:0007669"/>
    <property type="project" value="InterPro"/>
</dbReference>
<evidence type="ECO:0000256" key="6">
    <source>
        <dbReference type="ARBA" id="ARBA00022777"/>
    </source>
</evidence>
<dbReference type="GO" id="GO:0005524">
    <property type="term" value="F:ATP binding"/>
    <property type="evidence" value="ECO:0007669"/>
    <property type="project" value="UniProtKB-KW"/>
</dbReference>
<keyword evidence="3" id="KW-0597">Phosphoprotein</keyword>
<dbReference type="STRING" id="1220554.GCA_001552135_04599"/>
<dbReference type="Gene3D" id="1.20.5.1930">
    <property type="match status" value="1"/>
</dbReference>
<keyword evidence="8" id="KW-0902">Two-component regulatory system</keyword>
<feature type="transmembrane region" description="Helical" evidence="9">
    <location>
        <begin position="334"/>
        <end position="351"/>
    </location>
</feature>
<keyword evidence="9" id="KW-0812">Transmembrane</keyword>